<dbReference type="SUPFAM" id="SSF82114">
    <property type="entry name" value="Riboflavin kinase-like"/>
    <property type="match status" value="1"/>
</dbReference>
<dbReference type="OrthoDB" id="276388at2759"/>
<dbReference type="UniPathway" id="UPA00276">
    <property type="reaction ID" value="UER00406"/>
</dbReference>
<dbReference type="PANTHER" id="PTHR22749">
    <property type="entry name" value="RIBOFLAVIN KINASE/FMN ADENYLYLTRANSFERASE"/>
    <property type="match status" value="1"/>
</dbReference>
<evidence type="ECO:0000256" key="4">
    <source>
        <dbReference type="ARBA" id="ARBA00022643"/>
    </source>
</evidence>
<evidence type="ECO:0000256" key="1">
    <source>
        <dbReference type="ARBA" id="ARBA00005201"/>
    </source>
</evidence>
<keyword evidence="7" id="KW-0067">ATP-binding</keyword>
<keyword evidence="11" id="KW-1185">Reference proteome</keyword>
<feature type="domain" description="Riboflavin kinase" evidence="8">
    <location>
        <begin position="6"/>
        <end position="136"/>
    </location>
</feature>
<dbReference type="eggNOG" id="KOG3110">
    <property type="taxonomic scope" value="Eukaryota"/>
</dbReference>
<dbReference type="SMART" id="SM00904">
    <property type="entry name" value="Flavokinase"/>
    <property type="match status" value="1"/>
</dbReference>
<dbReference type="InterPro" id="IPR015865">
    <property type="entry name" value="Riboflavin_kinase_bac/euk"/>
</dbReference>
<evidence type="ECO:0000259" key="8">
    <source>
        <dbReference type="SMART" id="SM00904"/>
    </source>
</evidence>
<dbReference type="Proteomes" id="UP000011087">
    <property type="component" value="Unassembled WGS sequence"/>
</dbReference>
<sequence>MREPRALEAPVRMSGEVVKGFGRGSKVLGIPTANLPHDALKQLPRSFETGIYFGWATVDGVGPYKMVTSVGWNPQFANTSMTVEPHLLHSFPDDFYGSSIKIVIVGHLRAEAKFESLESLIDEIHLDISSAGELLDCEPYSFLRSA</sequence>
<proteinExistence type="predicted"/>
<dbReference type="Gene3D" id="2.40.30.30">
    <property type="entry name" value="Riboflavin kinase-like"/>
    <property type="match status" value="1"/>
</dbReference>
<dbReference type="RefSeq" id="XP_005830075.1">
    <property type="nucleotide sequence ID" value="XM_005830018.1"/>
</dbReference>
<dbReference type="STRING" id="905079.L1J4S6"/>
<keyword evidence="3" id="KW-0285">Flavoprotein</keyword>
<dbReference type="KEGG" id="gtt:GUITHDRAFT_73331"/>
<name>L1J4S6_GUITC</name>
<dbReference type="InterPro" id="IPR023465">
    <property type="entry name" value="Riboflavin_kinase_dom_sf"/>
</dbReference>
<evidence type="ECO:0000313" key="10">
    <source>
        <dbReference type="EnsemblProtists" id="EKX43095"/>
    </source>
</evidence>
<organism evidence="9">
    <name type="scientific">Guillardia theta (strain CCMP2712)</name>
    <name type="common">Cryptophyte</name>
    <dbReference type="NCBI Taxonomy" id="905079"/>
    <lineage>
        <taxon>Eukaryota</taxon>
        <taxon>Cryptophyceae</taxon>
        <taxon>Pyrenomonadales</taxon>
        <taxon>Geminigeraceae</taxon>
        <taxon>Guillardia</taxon>
    </lineage>
</organism>
<dbReference type="GO" id="GO:0009398">
    <property type="term" value="P:FMN biosynthetic process"/>
    <property type="evidence" value="ECO:0007669"/>
    <property type="project" value="UniProtKB-UniPathway"/>
</dbReference>
<dbReference type="InterPro" id="IPR023468">
    <property type="entry name" value="Riboflavin_kinase"/>
</dbReference>
<dbReference type="AlphaFoldDB" id="L1J4S6"/>
<dbReference type="EMBL" id="JH993012">
    <property type="protein sequence ID" value="EKX43095.1"/>
    <property type="molecule type" value="Genomic_DNA"/>
</dbReference>
<dbReference type="GO" id="GO:0005524">
    <property type="term" value="F:ATP binding"/>
    <property type="evidence" value="ECO:0007669"/>
    <property type="project" value="UniProtKB-KW"/>
</dbReference>
<keyword evidence="5" id="KW-0808">Transferase</keyword>
<accession>L1J4S6</accession>
<evidence type="ECO:0000313" key="11">
    <source>
        <dbReference type="Proteomes" id="UP000011087"/>
    </source>
</evidence>
<dbReference type="Pfam" id="PF01687">
    <property type="entry name" value="Flavokinase"/>
    <property type="match status" value="1"/>
</dbReference>
<dbReference type="EC" id="2.7.1.26" evidence="2"/>
<dbReference type="HOGENOM" id="CLU_048437_3_3_1"/>
<keyword evidence="6" id="KW-0547">Nucleotide-binding</keyword>
<protein>
    <recommendedName>
        <fullName evidence="2">riboflavin kinase</fullName>
        <ecNumber evidence="2">2.7.1.26</ecNumber>
    </recommendedName>
</protein>
<evidence type="ECO:0000256" key="6">
    <source>
        <dbReference type="ARBA" id="ARBA00022741"/>
    </source>
</evidence>
<reference evidence="9 11" key="1">
    <citation type="journal article" date="2012" name="Nature">
        <title>Algal genomes reveal evolutionary mosaicism and the fate of nucleomorphs.</title>
        <authorList>
            <consortium name="DOE Joint Genome Institute"/>
            <person name="Curtis B.A."/>
            <person name="Tanifuji G."/>
            <person name="Burki F."/>
            <person name="Gruber A."/>
            <person name="Irimia M."/>
            <person name="Maruyama S."/>
            <person name="Arias M.C."/>
            <person name="Ball S.G."/>
            <person name="Gile G.H."/>
            <person name="Hirakawa Y."/>
            <person name="Hopkins J.F."/>
            <person name="Kuo A."/>
            <person name="Rensing S.A."/>
            <person name="Schmutz J."/>
            <person name="Symeonidi A."/>
            <person name="Elias M."/>
            <person name="Eveleigh R.J."/>
            <person name="Herman E.K."/>
            <person name="Klute M.J."/>
            <person name="Nakayama T."/>
            <person name="Obornik M."/>
            <person name="Reyes-Prieto A."/>
            <person name="Armbrust E.V."/>
            <person name="Aves S.J."/>
            <person name="Beiko R.G."/>
            <person name="Coutinho P."/>
            <person name="Dacks J.B."/>
            <person name="Durnford D.G."/>
            <person name="Fast N.M."/>
            <person name="Green B.R."/>
            <person name="Grisdale C.J."/>
            <person name="Hempel F."/>
            <person name="Henrissat B."/>
            <person name="Hoppner M.P."/>
            <person name="Ishida K."/>
            <person name="Kim E."/>
            <person name="Koreny L."/>
            <person name="Kroth P.G."/>
            <person name="Liu Y."/>
            <person name="Malik S.B."/>
            <person name="Maier U.G."/>
            <person name="McRose D."/>
            <person name="Mock T."/>
            <person name="Neilson J.A."/>
            <person name="Onodera N.T."/>
            <person name="Poole A.M."/>
            <person name="Pritham E.J."/>
            <person name="Richards T.A."/>
            <person name="Rocap G."/>
            <person name="Roy S.W."/>
            <person name="Sarai C."/>
            <person name="Schaack S."/>
            <person name="Shirato S."/>
            <person name="Slamovits C.H."/>
            <person name="Spencer D.F."/>
            <person name="Suzuki S."/>
            <person name="Worden A.Z."/>
            <person name="Zauner S."/>
            <person name="Barry K."/>
            <person name="Bell C."/>
            <person name="Bharti A.K."/>
            <person name="Crow J.A."/>
            <person name="Grimwood J."/>
            <person name="Kramer R."/>
            <person name="Lindquist E."/>
            <person name="Lucas S."/>
            <person name="Salamov A."/>
            <person name="McFadden G.I."/>
            <person name="Lane C.E."/>
            <person name="Keeling P.J."/>
            <person name="Gray M.W."/>
            <person name="Grigoriev I.V."/>
            <person name="Archibald J.M."/>
        </authorList>
    </citation>
    <scope>NUCLEOTIDE SEQUENCE</scope>
    <source>
        <strain evidence="9 11">CCMP2712</strain>
    </source>
</reference>
<evidence type="ECO:0000256" key="3">
    <source>
        <dbReference type="ARBA" id="ARBA00022630"/>
    </source>
</evidence>
<gene>
    <name evidence="9" type="ORF">GUITHDRAFT_73331</name>
</gene>
<dbReference type="GO" id="GO:0009231">
    <property type="term" value="P:riboflavin biosynthetic process"/>
    <property type="evidence" value="ECO:0007669"/>
    <property type="project" value="InterPro"/>
</dbReference>
<dbReference type="PaxDb" id="55529-EKX43095"/>
<reference evidence="10" key="3">
    <citation type="submission" date="2016-03" db="UniProtKB">
        <authorList>
            <consortium name="EnsemblProtists"/>
        </authorList>
    </citation>
    <scope>IDENTIFICATION</scope>
</reference>
<evidence type="ECO:0000313" key="9">
    <source>
        <dbReference type="EMBL" id="EKX43095.1"/>
    </source>
</evidence>
<dbReference type="GO" id="GO:0008531">
    <property type="term" value="F:riboflavin kinase activity"/>
    <property type="evidence" value="ECO:0007669"/>
    <property type="project" value="UniProtKB-EC"/>
</dbReference>
<reference evidence="11" key="2">
    <citation type="submission" date="2012-11" db="EMBL/GenBank/DDBJ databases">
        <authorList>
            <person name="Kuo A."/>
            <person name="Curtis B.A."/>
            <person name="Tanifuji G."/>
            <person name="Burki F."/>
            <person name="Gruber A."/>
            <person name="Irimia M."/>
            <person name="Maruyama S."/>
            <person name="Arias M.C."/>
            <person name="Ball S.G."/>
            <person name="Gile G.H."/>
            <person name="Hirakawa Y."/>
            <person name="Hopkins J.F."/>
            <person name="Rensing S.A."/>
            <person name="Schmutz J."/>
            <person name="Symeonidi A."/>
            <person name="Elias M."/>
            <person name="Eveleigh R.J."/>
            <person name="Herman E.K."/>
            <person name="Klute M.J."/>
            <person name="Nakayama T."/>
            <person name="Obornik M."/>
            <person name="Reyes-Prieto A."/>
            <person name="Armbrust E.V."/>
            <person name="Aves S.J."/>
            <person name="Beiko R.G."/>
            <person name="Coutinho P."/>
            <person name="Dacks J.B."/>
            <person name="Durnford D.G."/>
            <person name="Fast N.M."/>
            <person name="Green B.R."/>
            <person name="Grisdale C."/>
            <person name="Hempe F."/>
            <person name="Henrissat B."/>
            <person name="Hoppner M.P."/>
            <person name="Ishida K.-I."/>
            <person name="Kim E."/>
            <person name="Koreny L."/>
            <person name="Kroth P.G."/>
            <person name="Liu Y."/>
            <person name="Malik S.-B."/>
            <person name="Maier U.G."/>
            <person name="McRose D."/>
            <person name="Mock T."/>
            <person name="Neilson J.A."/>
            <person name="Onodera N.T."/>
            <person name="Poole A.M."/>
            <person name="Pritham E.J."/>
            <person name="Richards T.A."/>
            <person name="Rocap G."/>
            <person name="Roy S.W."/>
            <person name="Sarai C."/>
            <person name="Schaack S."/>
            <person name="Shirato S."/>
            <person name="Slamovits C.H."/>
            <person name="Spencer D.F."/>
            <person name="Suzuki S."/>
            <person name="Worden A.Z."/>
            <person name="Zauner S."/>
            <person name="Barry K."/>
            <person name="Bell C."/>
            <person name="Bharti A.K."/>
            <person name="Crow J.A."/>
            <person name="Grimwood J."/>
            <person name="Kramer R."/>
            <person name="Lindquist E."/>
            <person name="Lucas S."/>
            <person name="Salamov A."/>
            <person name="McFadden G.I."/>
            <person name="Lane C.E."/>
            <person name="Keeling P.J."/>
            <person name="Gray M.W."/>
            <person name="Grigoriev I.V."/>
            <person name="Archibald J.M."/>
        </authorList>
    </citation>
    <scope>NUCLEOTIDE SEQUENCE</scope>
    <source>
        <strain evidence="11">CCMP2712</strain>
    </source>
</reference>
<dbReference type="GeneID" id="17299833"/>
<evidence type="ECO:0000256" key="2">
    <source>
        <dbReference type="ARBA" id="ARBA00012105"/>
    </source>
</evidence>
<evidence type="ECO:0000256" key="7">
    <source>
        <dbReference type="ARBA" id="ARBA00022840"/>
    </source>
</evidence>
<dbReference type="FunFam" id="2.40.30.30:FF:000005">
    <property type="entry name" value="Haloacid dehalogenase-like hydrolase domain-containing protein 1A"/>
    <property type="match status" value="1"/>
</dbReference>
<comment type="pathway">
    <text evidence="1">Cofactor biosynthesis; FMN biosynthesis; FMN from riboflavin (ATP route): step 1/1.</text>
</comment>
<keyword evidence="4" id="KW-0288">FMN</keyword>
<evidence type="ECO:0000256" key="5">
    <source>
        <dbReference type="ARBA" id="ARBA00022679"/>
    </source>
</evidence>
<dbReference type="OMA" id="NGEVHKM"/>
<dbReference type="EnsemblProtists" id="EKX43095">
    <property type="protein sequence ID" value="EKX43095"/>
    <property type="gene ID" value="GUITHDRAFT_73331"/>
</dbReference>
<dbReference type="PANTHER" id="PTHR22749:SF6">
    <property type="entry name" value="RIBOFLAVIN KINASE"/>
    <property type="match status" value="1"/>
</dbReference>